<evidence type="ECO:0000313" key="3">
    <source>
        <dbReference type="EMBL" id="MFC6043226.1"/>
    </source>
</evidence>
<evidence type="ECO:0000256" key="1">
    <source>
        <dbReference type="SAM" id="SignalP"/>
    </source>
</evidence>
<organism evidence="3 4">
    <name type="scientific">Nocardioides hankookensis</name>
    <dbReference type="NCBI Taxonomy" id="443157"/>
    <lineage>
        <taxon>Bacteria</taxon>
        <taxon>Bacillati</taxon>
        <taxon>Actinomycetota</taxon>
        <taxon>Actinomycetes</taxon>
        <taxon>Propionibacteriales</taxon>
        <taxon>Nocardioidaceae</taxon>
        <taxon>Nocardioides</taxon>
    </lineage>
</organism>
<evidence type="ECO:0000313" key="4">
    <source>
        <dbReference type="Proteomes" id="UP001596135"/>
    </source>
</evidence>
<dbReference type="Gene3D" id="2.60.40.10">
    <property type="entry name" value="Immunoglobulins"/>
    <property type="match status" value="2"/>
</dbReference>
<keyword evidence="4" id="KW-1185">Reference proteome</keyword>
<dbReference type="InterPro" id="IPR032109">
    <property type="entry name" value="Big_3_5"/>
</dbReference>
<dbReference type="InterPro" id="IPR013783">
    <property type="entry name" value="Ig-like_fold"/>
</dbReference>
<feature type="chain" id="PRO_5046518034" evidence="1">
    <location>
        <begin position="21"/>
        <end position="727"/>
    </location>
</feature>
<dbReference type="Proteomes" id="UP001596135">
    <property type="component" value="Unassembled WGS sequence"/>
</dbReference>
<dbReference type="Pfam" id="PF16640">
    <property type="entry name" value="Big_3_5"/>
    <property type="match status" value="1"/>
</dbReference>
<name>A0ABW1LI41_9ACTN</name>
<accession>A0ABW1LI41</accession>
<protein>
    <submittedName>
        <fullName evidence="3">Ig-like domain-containing protein</fullName>
    </submittedName>
</protein>
<gene>
    <name evidence="3" type="ORF">ACFPYL_09080</name>
</gene>
<proteinExistence type="predicted"/>
<dbReference type="RefSeq" id="WP_379153114.1">
    <property type="nucleotide sequence ID" value="NZ_JBHSRJ010000004.1"/>
</dbReference>
<keyword evidence="1" id="KW-0732">Signal</keyword>
<reference evidence="4" key="1">
    <citation type="journal article" date="2019" name="Int. J. Syst. Evol. Microbiol.">
        <title>The Global Catalogue of Microorganisms (GCM) 10K type strain sequencing project: providing services to taxonomists for standard genome sequencing and annotation.</title>
        <authorList>
            <consortium name="The Broad Institute Genomics Platform"/>
            <consortium name="The Broad Institute Genome Sequencing Center for Infectious Disease"/>
            <person name="Wu L."/>
            <person name="Ma J."/>
        </authorList>
    </citation>
    <scope>NUCLEOTIDE SEQUENCE [LARGE SCALE GENOMIC DNA]</scope>
    <source>
        <strain evidence="4">CCUG 54522</strain>
    </source>
</reference>
<feature type="domain" description="Bacterial Ig-like" evidence="2">
    <location>
        <begin position="559"/>
        <end position="633"/>
    </location>
</feature>
<sequence>MRFRKLAGLVVGALTVGAMAGPGLVAPAQAAAQTTESYLSSVCKYSNYYADFRSDYDVVVDGTSVSVTFDKPFNPGATASNFSTIQFKTITPTMVLNVDGQAVTVHSDVAFADVAYGAEGAVMGNSDLGLGTLTGTLAEADDSVSSVSLTSMTIPMKISVNPAVQNVTGTMTCTPDKVATQDMTCSFGAFKMFYAVKAYTGIMNKPTGGSQANGQYVRTYLENPLVPGMPAFLSIDSQTSTLGLTVDGEALSFTGTETYSPALPGTASMPIAKLTSTRTATAALTASSVDSFATNLSVSGAGNAIPCVAYTPTETTTSNTGSSALTCIYGTFPGMSYDATTSTTYDHKDVSATLSDVTFGLIPSDFELRSVQVVASAKAGSTVVDLASSTKSYESPYPAGNAAITDLPELTGTSTSVLYPTATTIDLLTFNLMLKTPYGPTPSAAVIKCGLAAATATTVTATSTAANKVDLSAAVDKTAAPGKIAFYEGATKIGSDVTVASGVATATVTGVKAGEHTYTAKFTPTEQFRYQVSTSAGSTATVSGVATATSLVASPAGPAAASLAATVTPATAGTVEFYEGATKVGEVAATDGAATLALTELASGAHTYTAKFVPTDLDFFVGSTSAASTVTVAPSVACTNATASEKAAAAKVKTATTKSKAAAAKVKTATAKVSKAKKIKGAKGKKALKAAQAQLKTAKAQSAAATKALTAAKKALATATASVKAQC</sequence>
<comment type="caution">
    <text evidence="3">The sequence shown here is derived from an EMBL/GenBank/DDBJ whole genome shotgun (WGS) entry which is preliminary data.</text>
</comment>
<evidence type="ECO:0000259" key="2">
    <source>
        <dbReference type="Pfam" id="PF16640"/>
    </source>
</evidence>
<dbReference type="EMBL" id="JBHSRJ010000004">
    <property type="protein sequence ID" value="MFC6043226.1"/>
    <property type="molecule type" value="Genomic_DNA"/>
</dbReference>
<feature type="signal peptide" evidence="1">
    <location>
        <begin position="1"/>
        <end position="20"/>
    </location>
</feature>